<feature type="signal peptide" evidence="2">
    <location>
        <begin position="1"/>
        <end position="21"/>
    </location>
</feature>
<feature type="region of interest" description="Disordered" evidence="1">
    <location>
        <begin position="251"/>
        <end position="272"/>
    </location>
</feature>
<keyword evidence="5" id="KW-1185">Reference proteome</keyword>
<dbReference type="Pfam" id="PF10988">
    <property type="entry name" value="DUF2807"/>
    <property type="match status" value="1"/>
</dbReference>
<reference evidence="4 5" key="1">
    <citation type="submission" date="2021-05" db="EMBL/GenBank/DDBJ databases">
        <title>A Polyphasic approach of four new species of the genus Ohtaekwangia: Ohtaekwangia histidinii sp. nov., Ohtaekwangia cretensis sp. nov., Ohtaekwangia indiensis sp. nov., Ohtaekwangia reichenbachii sp. nov. from diverse environment.</title>
        <authorList>
            <person name="Octaviana S."/>
        </authorList>
    </citation>
    <scope>NUCLEOTIDE SEQUENCE [LARGE SCALE GENOMIC DNA]</scope>
    <source>
        <strain evidence="4 5">PWU4</strain>
    </source>
</reference>
<keyword evidence="2" id="KW-0732">Signal</keyword>
<protein>
    <submittedName>
        <fullName evidence="4">DUF2807 domain-containing protein</fullName>
    </submittedName>
</protein>
<dbReference type="RefSeq" id="WP_254161453.1">
    <property type="nucleotide sequence ID" value="NZ_JAHESF010000004.1"/>
</dbReference>
<organism evidence="4 5">
    <name type="scientific">Chryseosolibacter histidini</name>
    <dbReference type="NCBI Taxonomy" id="2782349"/>
    <lineage>
        <taxon>Bacteria</taxon>
        <taxon>Pseudomonadati</taxon>
        <taxon>Bacteroidota</taxon>
        <taxon>Cytophagia</taxon>
        <taxon>Cytophagales</taxon>
        <taxon>Chryseotaleaceae</taxon>
        <taxon>Chryseosolibacter</taxon>
    </lineage>
</organism>
<comment type="caution">
    <text evidence="4">The sequence shown here is derived from an EMBL/GenBank/DDBJ whole genome shotgun (WGS) entry which is preliminary data.</text>
</comment>
<dbReference type="AlphaFoldDB" id="A0AAP2GMX3"/>
<dbReference type="EMBL" id="JAHESF010000004">
    <property type="protein sequence ID" value="MBT1696280.1"/>
    <property type="molecule type" value="Genomic_DNA"/>
</dbReference>
<evidence type="ECO:0000259" key="3">
    <source>
        <dbReference type="Pfam" id="PF10988"/>
    </source>
</evidence>
<evidence type="ECO:0000313" key="4">
    <source>
        <dbReference type="EMBL" id="MBT1696280.1"/>
    </source>
</evidence>
<dbReference type="PANTHER" id="PTHR39200">
    <property type="entry name" value="HYPOTHETICAL EXPORTED PROTEIN"/>
    <property type="match status" value="1"/>
</dbReference>
<feature type="compositionally biased region" description="Polar residues" evidence="1">
    <location>
        <begin position="251"/>
        <end position="266"/>
    </location>
</feature>
<feature type="chain" id="PRO_5043033778" evidence="2">
    <location>
        <begin position="22"/>
        <end position="272"/>
    </location>
</feature>
<evidence type="ECO:0000256" key="2">
    <source>
        <dbReference type="SAM" id="SignalP"/>
    </source>
</evidence>
<proteinExistence type="predicted"/>
<feature type="domain" description="Putative auto-transporter adhesin head GIN" evidence="3">
    <location>
        <begin position="32"/>
        <end position="176"/>
    </location>
</feature>
<dbReference type="Proteomes" id="UP001319200">
    <property type="component" value="Unassembled WGS sequence"/>
</dbReference>
<gene>
    <name evidence="4" type="ORF">KK083_05300</name>
</gene>
<dbReference type="PANTHER" id="PTHR39200:SF1">
    <property type="entry name" value="AUTO-TRANSPORTER ADHESIN HEAD GIN DOMAIN-CONTAINING PROTEIN-RELATED"/>
    <property type="match status" value="1"/>
</dbReference>
<evidence type="ECO:0000256" key="1">
    <source>
        <dbReference type="SAM" id="MobiDB-lite"/>
    </source>
</evidence>
<dbReference type="Gene3D" id="2.160.20.120">
    <property type="match status" value="1"/>
</dbReference>
<name>A0AAP2GMX3_9BACT</name>
<accession>A0AAP2GMX3</accession>
<dbReference type="InterPro" id="IPR021255">
    <property type="entry name" value="DUF2807"/>
</dbReference>
<sequence>MKKLIFPALFGILLSTSFAFAQTRVTRNVDSFTKISFRHPGKLYLRQGSPQKVELEGNKEVLSKIETDVDGNKLVIGKEGKWFDWKWSESDKITVYITVPNIDGLSVSGSGDLIGETKITTNNLDLNVSGAGSLKLDIDATGSVDADVSGSGDIDLKGKCRDFDSDVSGSGNVALNITVADEAQFGLSGSGKISASGSAQSVRASISGSGKVLAADLETNRCEVRISGSGDVEINVKNELDAVISGSGSVSYRGSPNKVNSHSSGSGKVRKM</sequence>
<evidence type="ECO:0000313" key="5">
    <source>
        <dbReference type="Proteomes" id="UP001319200"/>
    </source>
</evidence>